<feature type="transmembrane region" description="Helical" evidence="1">
    <location>
        <begin position="708"/>
        <end position="727"/>
    </location>
</feature>
<keyword evidence="5" id="KW-1185">Reference proteome</keyword>
<evidence type="ECO:0000313" key="4">
    <source>
        <dbReference type="EMBL" id="KAB1063812.1"/>
    </source>
</evidence>
<dbReference type="Pfam" id="PF07495">
    <property type="entry name" value="Y_Y_Y"/>
    <property type="match status" value="1"/>
</dbReference>
<reference evidence="4 5" key="1">
    <citation type="submission" date="2019-09" db="EMBL/GenBank/DDBJ databases">
        <title>Genomes of Cryomorphaceae.</title>
        <authorList>
            <person name="Bowman J.P."/>
        </authorList>
    </citation>
    <scope>NUCLEOTIDE SEQUENCE [LARGE SCALE GENOMIC DNA]</scope>
    <source>
        <strain evidence="4 5">KCTC 52047</strain>
    </source>
</reference>
<dbReference type="Pfam" id="PF06580">
    <property type="entry name" value="His_kinase"/>
    <property type="match status" value="1"/>
</dbReference>
<evidence type="ECO:0000313" key="5">
    <source>
        <dbReference type="Proteomes" id="UP000435357"/>
    </source>
</evidence>
<dbReference type="SUPFAM" id="SSF63829">
    <property type="entry name" value="Calcium-dependent phosphotriesterase"/>
    <property type="match status" value="2"/>
</dbReference>
<gene>
    <name evidence="4" type="ORF">F3059_09595</name>
</gene>
<dbReference type="Proteomes" id="UP000435357">
    <property type="component" value="Unassembled WGS sequence"/>
</dbReference>
<dbReference type="InterPro" id="IPR036890">
    <property type="entry name" value="HATPase_C_sf"/>
</dbReference>
<dbReference type="InterPro" id="IPR011110">
    <property type="entry name" value="Reg_prop"/>
</dbReference>
<dbReference type="GO" id="GO:0016020">
    <property type="term" value="C:membrane"/>
    <property type="evidence" value="ECO:0007669"/>
    <property type="project" value="InterPro"/>
</dbReference>
<organism evidence="4 5">
    <name type="scientific">Salibacter halophilus</name>
    <dbReference type="NCBI Taxonomy" id="1803916"/>
    <lineage>
        <taxon>Bacteria</taxon>
        <taxon>Pseudomonadati</taxon>
        <taxon>Bacteroidota</taxon>
        <taxon>Flavobacteriia</taxon>
        <taxon>Flavobacteriales</taxon>
        <taxon>Salibacteraceae</taxon>
        <taxon>Salibacter</taxon>
    </lineage>
</organism>
<dbReference type="InterPro" id="IPR013783">
    <property type="entry name" value="Ig-like_fold"/>
</dbReference>
<dbReference type="InterPro" id="IPR010559">
    <property type="entry name" value="Sig_transdc_His_kin_internal"/>
</dbReference>
<evidence type="ECO:0000259" key="2">
    <source>
        <dbReference type="Pfam" id="PF06580"/>
    </source>
</evidence>
<keyword evidence="1" id="KW-0812">Transmembrane</keyword>
<keyword evidence="1" id="KW-1133">Transmembrane helix</keyword>
<feature type="domain" description="Two component regulator three Y" evidence="3">
    <location>
        <begin position="639"/>
        <end position="699"/>
    </location>
</feature>
<dbReference type="RefSeq" id="WP_151168634.1">
    <property type="nucleotide sequence ID" value="NZ_WACR01000007.1"/>
</dbReference>
<evidence type="ECO:0008006" key="6">
    <source>
        <dbReference type="Google" id="ProtNLM"/>
    </source>
</evidence>
<dbReference type="PANTHER" id="PTHR34220:SF7">
    <property type="entry name" value="SENSOR HISTIDINE KINASE YPDA"/>
    <property type="match status" value="1"/>
</dbReference>
<keyword evidence="1" id="KW-0472">Membrane</keyword>
<dbReference type="Gene3D" id="2.60.40.10">
    <property type="entry name" value="Immunoglobulins"/>
    <property type="match status" value="1"/>
</dbReference>
<dbReference type="EMBL" id="WACR01000007">
    <property type="protein sequence ID" value="KAB1063812.1"/>
    <property type="molecule type" value="Genomic_DNA"/>
</dbReference>
<dbReference type="Gene3D" id="3.30.565.10">
    <property type="entry name" value="Histidine kinase-like ATPase, C-terminal domain"/>
    <property type="match status" value="1"/>
</dbReference>
<name>A0A6N6M6D2_9FLAO</name>
<dbReference type="InterPro" id="IPR015943">
    <property type="entry name" value="WD40/YVTN_repeat-like_dom_sf"/>
</dbReference>
<dbReference type="Pfam" id="PF07494">
    <property type="entry name" value="Reg_prop"/>
    <property type="match status" value="1"/>
</dbReference>
<evidence type="ECO:0000256" key="1">
    <source>
        <dbReference type="SAM" id="Phobius"/>
    </source>
</evidence>
<dbReference type="InterPro" id="IPR011123">
    <property type="entry name" value="Y_Y_Y"/>
</dbReference>
<dbReference type="PANTHER" id="PTHR34220">
    <property type="entry name" value="SENSOR HISTIDINE KINASE YPDA"/>
    <property type="match status" value="1"/>
</dbReference>
<comment type="caution">
    <text evidence="4">The sequence shown here is derived from an EMBL/GenBank/DDBJ whole genome shotgun (WGS) entry which is preliminary data.</text>
</comment>
<dbReference type="GO" id="GO:0000155">
    <property type="term" value="F:phosphorelay sensor kinase activity"/>
    <property type="evidence" value="ECO:0007669"/>
    <property type="project" value="InterPro"/>
</dbReference>
<dbReference type="AlphaFoldDB" id="A0A6N6M6D2"/>
<dbReference type="OrthoDB" id="9809670at2"/>
<proteinExistence type="predicted"/>
<evidence type="ECO:0000259" key="3">
    <source>
        <dbReference type="Pfam" id="PF07495"/>
    </source>
</evidence>
<dbReference type="Gene3D" id="2.130.10.10">
    <property type="entry name" value="YVTN repeat-like/Quinoprotein amine dehydrogenase"/>
    <property type="match status" value="2"/>
</dbReference>
<dbReference type="SUPFAM" id="SSF55874">
    <property type="entry name" value="ATPase domain of HSP90 chaperone/DNA topoisomerase II/histidine kinase"/>
    <property type="match status" value="1"/>
</dbReference>
<dbReference type="InterPro" id="IPR050640">
    <property type="entry name" value="Bact_2-comp_sensor_kinase"/>
</dbReference>
<accession>A0A6N6M6D2</accession>
<protein>
    <recommendedName>
        <fullName evidence="6">Signal transduction histidine kinase internal region domain-containing protein</fullName>
    </recommendedName>
</protein>
<sequence length="959" mass="108516">MLTFVSLNLRAQSYYFKSYNVEDGLPFIKVNSIAQAPDGTLWLGGYAGIARYDGLSFKSPRLKNEIIHSNVSVLRSDGESIWVGTTKGVSRIINDTAINFDVSNGLSELQVRDIVVSIKGVHIIHPNSITVFRKGVPVDTIKAVKGEKFRVATWHRGTLWIGSDRGLLKMNDADSLAPVSFSSQFRARVHAFEVVGDKLYFGSDHGLHSTKNGDTFDTFGVKEGLLGSAVSEIIQKDSNALWVSTELGLNQIKNNEVSLLFVSDHPGSNQVKTFFSDYENNTWIGTDFGLYKSVGNAFEHFSYKDGLRSNFIYGIDSDLKGDIWLATESEGLYKYNGRNFTGYSVYHGLPNNKVRSVYSRGDSLLIGTMNGFVIRENGVFKQVKNGRIPAYSIRDIDGYGILIGSESGIARFENDSISWLYRDSANSYNVWDIVKTGDSTLWIGTYEGGLLQYKNGELIDGNAASGVPFSQHIAIAKDYKENLWISSFDGVYHYDIKNQKVRRFSTDHGLSSNLIYTLEIDETNNLWIGSNQGVNKIDLEDYYQFDRIHFAAYGINEGFVGVESNANGLFIDENQNVWLGTVNGLMRLDPSRLQQNQKEPRLHITAIELFYTDTNLLDGVHLPHDQNTISFQYNGISLTNPEKVRYRIKLEGYSEWSPVTDKREATYNNLPPGDYTFKVLSSNNAGVWNEEPETFSFTIEKPFWQTTWFRIAGVGFVLLLLFTFYQLRVNKIKRQSDLERKLDNLKLQALRSQMNPHFIFNSMNSIQHFINSNEKREANYYLTRFASLMRKTLENSRQTAISLESDLEALKLYIQLEQLRFPNKFDFELNIDKGVDSRQTLIPPILIQPFVENAVIHAFKDVEYKGVIKVSLKKDKGNLVCIIEDNGIGLSEASKKQVHSTHKSAAMDIMNERVDTLSVLYKTKLDIEVVDLKDQGSLGTRIILKIPVIDHENPNMHIS</sequence>
<feature type="domain" description="Signal transduction histidine kinase internal region" evidence="2">
    <location>
        <begin position="746"/>
        <end position="825"/>
    </location>
</feature>